<protein>
    <recommendedName>
        <fullName evidence="2">Peptidase M13 N-terminal domain-containing protein</fullName>
    </recommendedName>
</protein>
<evidence type="ECO:0000313" key="3">
    <source>
        <dbReference type="EMBL" id="KAH9385059.1"/>
    </source>
</evidence>
<evidence type="ECO:0000313" key="4">
    <source>
        <dbReference type="Proteomes" id="UP000821853"/>
    </source>
</evidence>
<feature type="signal peptide" evidence="1">
    <location>
        <begin position="1"/>
        <end position="23"/>
    </location>
</feature>
<evidence type="ECO:0000259" key="2">
    <source>
        <dbReference type="Pfam" id="PF05649"/>
    </source>
</evidence>
<dbReference type="OrthoDB" id="6671782at2759"/>
<accession>A0A9J6HBE2</accession>
<name>A0A9J6HBE2_HAELO</name>
<feature type="chain" id="PRO_5039952506" description="Peptidase M13 N-terminal domain-containing protein" evidence="1">
    <location>
        <begin position="24"/>
        <end position="130"/>
    </location>
</feature>
<proteinExistence type="predicted"/>
<keyword evidence="4" id="KW-1185">Reference proteome</keyword>
<gene>
    <name evidence="3" type="ORF">HPB48_027098</name>
</gene>
<reference evidence="3 4" key="1">
    <citation type="journal article" date="2020" name="Cell">
        <title>Large-Scale Comparative Analyses of Tick Genomes Elucidate Their Genetic Diversity and Vector Capacities.</title>
        <authorList>
            <consortium name="Tick Genome and Microbiome Consortium (TIGMIC)"/>
            <person name="Jia N."/>
            <person name="Wang J."/>
            <person name="Shi W."/>
            <person name="Du L."/>
            <person name="Sun Y."/>
            <person name="Zhan W."/>
            <person name="Jiang J.F."/>
            <person name="Wang Q."/>
            <person name="Zhang B."/>
            <person name="Ji P."/>
            <person name="Bell-Sakyi L."/>
            <person name="Cui X.M."/>
            <person name="Yuan T.T."/>
            <person name="Jiang B.G."/>
            <person name="Yang W.F."/>
            <person name="Lam T.T."/>
            <person name="Chang Q.C."/>
            <person name="Ding S.J."/>
            <person name="Wang X.J."/>
            <person name="Zhu J.G."/>
            <person name="Ruan X.D."/>
            <person name="Zhao L."/>
            <person name="Wei J.T."/>
            <person name="Ye R.Z."/>
            <person name="Que T.C."/>
            <person name="Du C.H."/>
            <person name="Zhou Y.H."/>
            <person name="Cheng J.X."/>
            <person name="Dai P.F."/>
            <person name="Guo W.B."/>
            <person name="Han X.H."/>
            <person name="Huang E.J."/>
            <person name="Li L.F."/>
            <person name="Wei W."/>
            <person name="Gao Y.C."/>
            <person name="Liu J.Z."/>
            <person name="Shao H.Z."/>
            <person name="Wang X."/>
            <person name="Wang C.C."/>
            <person name="Yang T.C."/>
            <person name="Huo Q.B."/>
            <person name="Li W."/>
            <person name="Chen H.Y."/>
            <person name="Chen S.E."/>
            <person name="Zhou L.G."/>
            <person name="Ni X.B."/>
            <person name="Tian J.H."/>
            <person name="Sheng Y."/>
            <person name="Liu T."/>
            <person name="Pan Y.S."/>
            <person name="Xia L.Y."/>
            <person name="Li J."/>
            <person name="Zhao F."/>
            <person name="Cao W.C."/>
        </authorList>
    </citation>
    <scope>NUCLEOTIDE SEQUENCE [LARGE SCALE GENOMIC DNA]</scope>
    <source>
        <strain evidence="3">HaeL-2018</strain>
    </source>
</reference>
<organism evidence="3 4">
    <name type="scientific">Haemaphysalis longicornis</name>
    <name type="common">Bush tick</name>
    <dbReference type="NCBI Taxonomy" id="44386"/>
    <lineage>
        <taxon>Eukaryota</taxon>
        <taxon>Metazoa</taxon>
        <taxon>Ecdysozoa</taxon>
        <taxon>Arthropoda</taxon>
        <taxon>Chelicerata</taxon>
        <taxon>Arachnida</taxon>
        <taxon>Acari</taxon>
        <taxon>Parasitiformes</taxon>
        <taxon>Ixodida</taxon>
        <taxon>Ixodoidea</taxon>
        <taxon>Ixodidae</taxon>
        <taxon>Haemaphysalinae</taxon>
        <taxon>Haemaphysalis</taxon>
    </lineage>
</organism>
<dbReference type="EMBL" id="JABSTR010003795">
    <property type="protein sequence ID" value="KAH9385059.1"/>
    <property type="molecule type" value="Genomic_DNA"/>
</dbReference>
<dbReference type="Proteomes" id="UP000821853">
    <property type="component" value="Unassembled WGS sequence"/>
</dbReference>
<dbReference type="GO" id="GO:0006508">
    <property type="term" value="P:proteolysis"/>
    <property type="evidence" value="ECO:0007669"/>
    <property type="project" value="InterPro"/>
</dbReference>
<dbReference type="VEuPathDB" id="VectorBase:HLOH_046910"/>
<dbReference type="Pfam" id="PF05649">
    <property type="entry name" value="Peptidase_M13_N"/>
    <property type="match status" value="1"/>
</dbReference>
<dbReference type="Gene3D" id="1.10.1380.10">
    <property type="entry name" value="Neutral endopeptidase , domain2"/>
    <property type="match status" value="1"/>
</dbReference>
<evidence type="ECO:0000256" key="1">
    <source>
        <dbReference type="SAM" id="SignalP"/>
    </source>
</evidence>
<feature type="domain" description="Peptidase M13 N-terminal" evidence="2">
    <location>
        <begin position="46"/>
        <end position="126"/>
    </location>
</feature>
<dbReference type="InterPro" id="IPR008753">
    <property type="entry name" value="Peptidase_M13_N"/>
</dbReference>
<keyword evidence="1" id="KW-0732">Signal</keyword>
<sequence>MLTETAVFSVSFFFLTAPTCMDCAHDPDHAFFRVCHLSFCPGCHDILLDLSVIPDFRNNTRYIIDLDQTSLGLPDHTYLIRGLNDTAVEAYLCLIVEAAHLLGAPDKEAAPMELMDALHFEITLAHFDTA</sequence>
<dbReference type="AlphaFoldDB" id="A0A9J6HBE2"/>
<comment type="caution">
    <text evidence="3">The sequence shown here is derived from an EMBL/GenBank/DDBJ whole genome shotgun (WGS) entry which is preliminary data.</text>
</comment>
<dbReference type="SUPFAM" id="SSF55486">
    <property type="entry name" value="Metalloproteases ('zincins'), catalytic domain"/>
    <property type="match status" value="1"/>
</dbReference>
<dbReference type="InterPro" id="IPR042089">
    <property type="entry name" value="Peptidase_M13_dom_2"/>
</dbReference>